<dbReference type="InterPro" id="IPR036390">
    <property type="entry name" value="WH_DNA-bd_sf"/>
</dbReference>
<dbReference type="EMBL" id="CP000636">
    <property type="protein sequence ID" value="ACM39496.1"/>
    <property type="molecule type" value="Genomic_DNA"/>
</dbReference>
<gene>
    <name evidence="5" type="ordered locus">Avi_9201</name>
</gene>
<dbReference type="GO" id="GO:0003677">
    <property type="term" value="F:DNA binding"/>
    <property type="evidence" value="ECO:0007669"/>
    <property type="project" value="UniProtKB-KW"/>
</dbReference>
<evidence type="ECO:0000259" key="4">
    <source>
        <dbReference type="PROSITE" id="PS50949"/>
    </source>
</evidence>
<proteinExistence type="predicted"/>
<dbReference type="SMART" id="SM00345">
    <property type="entry name" value="HTH_GNTR"/>
    <property type="match status" value="1"/>
</dbReference>
<keyword evidence="2" id="KW-0238">DNA-binding</keyword>
<dbReference type="InterPro" id="IPR000524">
    <property type="entry name" value="Tscrpt_reg_HTH_GntR"/>
</dbReference>
<evidence type="ECO:0000256" key="2">
    <source>
        <dbReference type="ARBA" id="ARBA00023125"/>
    </source>
</evidence>
<dbReference type="InterPro" id="IPR028082">
    <property type="entry name" value="Peripla_BP_I"/>
</dbReference>
<dbReference type="Gene3D" id="1.10.10.10">
    <property type="entry name" value="Winged helix-like DNA-binding domain superfamily/Winged helix DNA-binding domain"/>
    <property type="match status" value="1"/>
</dbReference>
<protein>
    <submittedName>
        <fullName evidence="5">Transcriptional regulator GntR family</fullName>
    </submittedName>
</protein>
<evidence type="ECO:0000256" key="3">
    <source>
        <dbReference type="ARBA" id="ARBA00023163"/>
    </source>
</evidence>
<accession>B9K3P8</accession>
<keyword evidence="6" id="KW-1185">Reference proteome</keyword>
<dbReference type="Pfam" id="PF00392">
    <property type="entry name" value="GntR"/>
    <property type="match status" value="1"/>
</dbReference>
<organism evidence="5 6">
    <name type="scientific">Allorhizobium ampelinum (strain ATCC BAA-846 / DSM 112012 / S4)</name>
    <name type="common">Agrobacterium vitis (strain S4)</name>
    <dbReference type="NCBI Taxonomy" id="311402"/>
    <lineage>
        <taxon>Bacteria</taxon>
        <taxon>Pseudomonadati</taxon>
        <taxon>Pseudomonadota</taxon>
        <taxon>Alphaproteobacteria</taxon>
        <taxon>Hyphomicrobiales</taxon>
        <taxon>Rhizobiaceae</taxon>
        <taxon>Rhizobium/Agrobacterium group</taxon>
        <taxon>Allorhizobium</taxon>
        <taxon>Allorhizobium ampelinum</taxon>
    </lineage>
</organism>
<dbReference type="HOGENOM" id="CLU_752012_0_0_5"/>
<feature type="domain" description="HTH gntR-type" evidence="4">
    <location>
        <begin position="13"/>
        <end position="81"/>
    </location>
</feature>
<evidence type="ECO:0000256" key="1">
    <source>
        <dbReference type="ARBA" id="ARBA00023015"/>
    </source>
</evidence>
<evidence type="ECO:0000313" key="5">
    <source>
        <dbReference type="EMBL" id="ACM39496.1"/>
    </source>
</evidence>
<dbReference type="AlphaFoldDB" id="B9K3P8"/>
<keyword evidence="5" id="KW-0614">Plasmid</keyword>
<name>B9K3P8_ALLAM</name>
<dbReference type="KEGG" id="avi:Avi_9201"/>
<dbReference type="Proteomes" id="UP000001596">
    <property type="component" value="Plasmid pAtS4c"/>
</dbReference>
<dbReference type="SUPFAM" id="SSF53822">
    <property type="entry name" value="Periplasmic binding protein-like I"/>
    <property type="match status" value="1"/>
</dbReference>
<dbReference type="InterPro" id="IPR036388">
    <property type="entry name" value="WH-like_DNA-bd_sf"/>
</dbReference>
<dbReference type="SUPFAM" id="SSF46785">
    <property type="entry name" value="Winged helix' DNA-binding domain"/>
    <property type="match status" value="1"/>
</dbReference>
<keyword evidence="1" id="KW-0805">Transcription regulation</keyword>
<evidence type="ECO:0000313" key="6">
    <source>
        <dbReference type="Proteomes" id="UP000001596"/>
    </source>
</evidence>
<dbReference type="Gene3D" id="3.40.50.2300">
    <property type="match status" value="2"/>
</dbReference>
<sequence>MRGLHELIHFDTVSNMSDDAVYTHLHNLAGTAFSGDKVPSVRQLMKQFNRSQLVIERALARLKAERLIQAEGGRGTFFVGRSQKPTRATASSVGRSILILRRSVSIRQGQVVLEDLREQLTAEGHRLLEVSYTDAEHARTVLKTMPKFDTCIIQNSFEPVSIDTLAAIKHKADSIVFHGLGITGSEVDCVGHEWGGAISQALRLLEKSGHESIAFATTAFPNIANAMGKRRFHEYSSSRGVDPARFLIELSKLPHEDYEEGLAKEIESRRGRDGKLPFTALIAWGVESGARLRRHLNDGGISLPGDLGIVLLGHPDMRHEHDDFFSIIGPTAAAQAKGLHTLMHHRWREPSAPSMIVFLESETNISHSSIQRIGSANKTD</sequence>
<keyword evidence="3" id="KW-0804">Transcription</keyword>
<dbReference type="GO" id="GO:0003700">
    <property type="term" value="F:DNA-binding transcription factor activity"/>
    <property type="evidence" value="ECO:0007669"/>
    <property type="project" value="InterPro"/>
</dbReference>
<geneLocation type="plasmid" evidence="5 6">
    <name>pAtS4c</name>
</geneLocation>
<dbReference type="PROSITE" id="PS50949">
    <property type="entry name" value="HTH_GNTR"/>
    <property type="match status" value="1"/>
</dbReference>
<reference evidence="5 6" key="1">
    <citation type="journal article" date="2009" name="J. Bacteriol.">
        <title>Genome sequences of three Agrobacterium biovars help elucidate the evolution of multichromosome genomes in bacteria.</title>
        <authorList>
            <person name="Slater S.C."/>
            <person name="Goldman B.S."/>
            <person name="Goodner B."/>
            <person name="Setubal J.C."/>
            <person name="Farrand S.K."/>
            <person name="Nester E.W."/>
            <person name="Burr T.J."/>
            <person name="Banta L."/>
            <person name="Dickerman A.W."/>
            <person name="Paulsen I."/>
            <person name="Otten L."/>
            <person name="Suen G."/>
            <person name="Welch R."/>
            <person name="Almeida N.F."/>
            <person name="Arnold F."/>
            <person name="Burton O.T."/>
            <person name="Du Z."/>
            <person name="Ewing A."/>
            <person name="Godsy E."/>
            <person name="Heisel S."/>
            <person name="Houmiel K.L."/>
            <person name="Jhaveri J."/>
            <person name="Lu J."/>
            <person name="Miller N.M."/>
            <person name="Norton S."/>
            <person name="Chen Q."/>
            <person name="Phoolcharoen W."/>
            <person name="Ohlin V."/>
            <person name="Ondrusek D."/>
            <person name="Pride N."/>
            <person name="Stricklin S.L."/>
            <person name="Sun J."/>
            <person name="Wheeler C."/>
            <person name="Wilson L."/>
            <person name="Zhu H."/>
            <person name="Wood D.W."/>
        </authorList>
    </citation>
    <scope>NUCLEOTIDE SEQUENCE [LARGE SCALE GENOMIC DNA]</scope>
    <source>
        <strain evidence="6">S4 / ATCC BAA-846</strain>
        <plasmid evidence="5 6">pAtS4c</plasmid>
    </source>
</reference>